<evidence type="ECO:0000313" key="3">
    <source>
        <dbReference type="Proteomes" id="UP000277300"/>
    </source>
</evidence>
<dbReference type="PANTHER" id="PTHR13510:SF44">
    <property type="entry name" value="RABENOSYN-5"/>
    <property type="match status" value="1"/>
</dbReference>
<name>A0A3F2RGZ2_9STRA</name>
<proteinExistence type="predicted"/>
<accession>A0A3F2RGZ2</accession>
<evidence type="ECO:0008006" key="5">
    <source>
        <dbReference type="Google" id="ProtNLM"/>
    </source>
</evidence>
<dbReference type="Proteomes" id="UP000277300">
    <property type="component" value="Unassembled WGS sequence"/>
</dbReference>
<dbReference type="AlphaFoldDB" id="A0A3F2RGZ2"/>
<dbReference type="PANTHER" id="PTHR13510">
    <property type="entry name" value="FYVE-FINGER-CONTAINING RAB5 EFFECTOR PROTEIN RABENOSYN-5-RELATED"/>
    <property type="match status" value="1"/>
</dbReference>
<dbReference type="Proteomes" id="UP000284657">
    <property type="component" value="Unassembled WGS sequence"/>
</dbReference>
<protein>
    <recommendedName>
        <fullName evidence="5">FYVE-type domain-containing protein</fullName>
    </recommendedName>
</protein>
<evidence type="ECO:0000313" key="2">
    <source>
        <dbReference type="EMBL" id="RLN55176.1"/>
    </source>
</evidence>
<dbReference type="InterPro" id="IPR052727">
    <property type="entry name" value="Rab4/Rab5_effector"/>
</dbReference>
<dbReference type="EMBL" id="MBDO02000454">
    <property type="protein sequence ID" value="RLN55176.1"/>
    <property type="molecule type" value="Genomic_DNA"/>
</dbReference>
<evidence type="ECO:0000313" key="4">
    <source>
        <dbReference type="Proteomes" id="UP000284657"/>
    </source>
</evidence>
<dbReference type="Gene3D" id="3.30.530.20">
    <property type="match status" value="1"/>
</dbReference>
<dbReference type="InterPro" id="IPR023393">
    <property type="entry name" value="START-like_dom_sf"/>
</dbReference>
<reference evidence="3 4" key="1">
    <citation type="submission" date="2018-07" db="EMBL/GenBank/DDBJ databases">
        <title>Genome sequencing of oomycete isolates from Chile give support for New Zealand origin for Phytophthora kernoviae and make available the first Nothophytophthora sp. genome.</title>
        <authorList>
            <person name="Studholme D.J."/>
            <person name="Sanfuentes E."/>
            <person name="Panda P."/>
            <person name="Hill R."/>
            <person name="Sambles C."/>
            <person name="Grant M."/>
            <person name="Williams N.M."/>
            <person name="Mcdougal R.L."/>
        </authorList>
    </citation>
    <scope>NUCLEOTIDE SEQUENCE [LARGE SCALE GENOMIC DNA]</scope>
    <source>
        <strain evidence="2">Chile6</strain>
        <strain evidence="1">Chile7</strain>
    </source>
</reference>
<dbReference type="EMBL" id="MBAD02002280">
    <property type="protein sequence ID" value="RLN48618.1"/>
    <property type="molecule type" value="Genomic_DNA"/>
</dbReference>
<organism evidence="2 3">
    <name type="scientific">Phytophthora kernoviae</name>
    <dbReference type="NCBI Taxonomy" id="325452"/>
    <lineage>
        <taxon>Eukaryota</taxon>
        <taxon>Sar</taxon>
        <taxon>Stramenopiles</taxon>
        <taxon>Oomycota</taxon>
        <taxon>Peronosporomycetes</taxon>
        <taxon>Peronosporales</taxon>
        <taxon>Peronosporaceae</taxon>
        <taxon>Phytophthora</taxon>
    </lineage>
</organism>
<evidence type="ECO:0000313" key="1">
    <source>
        <dbReference type="EMBL" id="RLN48618.1"/>
    </source>
</evidence>
<dbReference type="OrthoDB" id="149955at2759"/>
<comment type="caution">
    <text evidence="2">The sequence shown here is derived from an EMBL/GenBank/DDBJ whole genome shotgun (WGS) entry which is preliminary data.</text>
</comment>
<sequence>MKCLATPHQPMGATADVLFDCKFHRILLYGRMSIKVYPDAPRMDLCCSSIRFATTSDTVSQMGKARFLSNPYPDVVLTQADCDELLALENRLLEENFRKYESFVVHDHRKVDEARWKKLTTDENLHVYVERERWMDESEDEVPTDQVPPEAVRNNLPKLLCVGTFHGELNDLMFGTVNPTQDIMRVKASYVKDYDDGAVLANVIVPTVDDPFRSVTVKWTQINLPLGSTRLVCNRDFVCLEATGVLHFANGDRVGYQLLHSIDFPQTKALLPNTVRARHTITGFYRQTNHNVIDTFAFDTVDPGGKVVRKLALLASGEALLSTNNYVTCGQKKKLNWLLQRRVAEARFNRQRSSTRNGFQDESVCVVCKRTLTPGSFGLPRMRGLGKSTCKLCMNPVCSHCKVVKPISFLSPDGKLFKHKISFCRLCICEVNNMDALQAARDQAEGYGAYKMMQSLSGSDTLSDDLNE</sequence>
<gene>
    <name evidence="1" type="ORF">BBJ29_009355</name>
    <name evidence="2" type="ORF">BBP00_00008621</name>
</gene>